<keyword evidence="2" id="KW-1185">Reference proteome</keyword>
<evidence type="ECO:0000313" key="1">
    <source>
        <dbReference type="EMBL" id="KJA20179.1"/>
    </source>
</evidence>
<organism evidence="1 2">
    <name type="scientific">Hypholoma sublateritium (strain FD-334 SS-4)</name>
    <dbReference type="NCBI Taxonomy" id="945553"/>
    <lineage>
        <taxon>Eukaryota</taxon>
        <taxon>Fungi</taxon>
        <taxon>Dikarya</taxon>
        <taxon>Basidiomycota</taxon>
        <taxon>Agaricomycotina</taxon>
        <taxon>Agaricomycetes</taxon>
        <taxon>Agaricomycetidae</taxon>
        <taxon>Agaricales</taxon>
        <taxon>Agaricineae</taxon>
        <taxon>Strophariaceae</taxon>
        <taxon>Hypholoma</taxon>
    </lineage>
</organism>
<proteinExistence type="predicted"/>
<name>A0A0D2NN14_HYPSF</name>
<accession>A0A0D2NN14</accession>
<evidence type="ECO:0000313" key="2">
    <source>
        <dbReference type="Proteomes" id="UP000054270"/>
    </source>
</evidence>
<sequence>MMSPRLRCPRNATKFIDSGRVPTARQPIAPNAATRFQQNPIPFYNTFAPRKPYANILCSNPCSALSDP</sequence>
<protein>
    <submittedName>
        <fullName evidence="1">Uncharacterized protein</fullName>
    </submittedName>
</protein>
<gene>
    <name evidence="1" type="ORF">HYPSUDRAFT_43558</name>
</gene>
<reference evidence="2" key="1">
    <citation type="submission" date="2014-04" db="EMBL/GenBank/DDBJ databases">
        <title>Evolutionary Origins and Diversification of the Mycorrhizal Mutualists.</title>
        <authorList>
            <consortium name="DOE Joint Genome Institute"/>
            <consortium name="Mycorrhizal Genomics Consortium"/>
            <person name="Kohler A."/>
            <person name="Kuo A."/>
            <person name="Nagy L.G."/>
            <person name="Floudas D."/>
            <person name="Copeland A."/>
            <person name="Barry K.W."/>
            <person name="Cichocki N."/>
            <person name="Veneault-Fourrey C."/>
            <person name="LaButti K."/>
            <person name="Lindquist E.A."/>
            <person name="Lipzen A."/>
            <person name="Lundell T."/>
            <person name="Morin E."/>
            <person name="Murat C."/>
            <person name="Riley R."/>
            <person name="Ohm R."/>
            <person name="Sun H."/>
            <person name="Tunlid A."/>
            <person name="Henrissat B."/>
            <person name="Grigoriev I.V."/>
            <person name="Hibbett D.S."/>
            <person name="Martin F."/>
        </authorList>
    </citation>
    <scope>NUCLEOTIDE SEQUENCE [LARGE SCALE GENOMIC DNA]</scope>
    <source>
        <strain evidence="2">FD-334 SS-4</strain>
    </source>
</reference>
<dbReference type="AlphaFoldDB" id="A0A0D2NN14"/>
<dbReference type="EMBL" id="KN817570">
    <property type="protein sequence ID" value="KJA20179.1"/>
    <property type="molecule type" value="Genomic_DNA"/>
</dbReference>
<dbReference type="Proteomes" id="UP000054270">
    <property type="component" value="Unassembled WGS sequence"/>
</dbReference>